<dbReference type="InterPro" id="IPR027417">
    <property type="entry name" value="P-loop_NTPase"/>
</dbReference>
<comment type="function">
    <text evidence="10">A helicase/nuclease that prepares dsDNA breaks (DSB) for recombinational DNA repair. Binds to DSBs and unwinds DNA via a highly rapid and processive ATP-dependent bidirectional helicase activity. Unwinds dsDNA until it encounters a Chi (crossover hotspot instigator) sequence from the 3' direction. Cuts ssDNA a few nucleotides 3' to the Chi site. The properties and activities of the enzyme are changed at Chi. The Chi-altered holoenzyme produces a long 3'-ssDNA overhang and facilitates RecA-binding to the ssDNA for homologous DNA recombination and repair. Holoenzyme degrades any linearized DNA that is unable to undergo homologous recombination. In the holoenzyme this subunit recognizes the wild-type Chi sequence, and when added to isolated RecB increases its ATP-dependent helicase processivity.</text>
</comment>
<dbReference type="Pfam" id="PF17946">
    <property type="entry name" value="RecC_C"/>
    <property type="match status" value="1"/>
</dbReference>
<proteinExistence type="inferred from homology"/>
<evidence type="ECO:0000256" key="6">
    <source>
        <dbReference type="ARBA" id="ARBA00022839"/>
    </source>
</evidence>
<comment type="subunit">
    <text evidence="10">Heterotrimer of RecB, RecC and RecD. All subunits contribute to DNA-binding.</text>
</comment>
<evidence type="ECO:0000313" key="12">
    <source>
        <dbReference type="EMBL" id="GAA4074525.1"/>
    </source>
</evidence>
<dbReference type="InterPro" id="IPR011335">
    <property type="entry name" value="Restrct_endonuc-II-like"/>
</dbReference>
<keyword evidence="1 10" id="KW-0540">Nuclease</keyword>
<dbReference type="InterPro" id="IPR041500">
    <property type="entry name" value="RecC_C"/>
</dbReference>
<gene>
    <name evidence="10 12" type="primary">recC</name>
    <name evidence="12" type="ORF">GCM10022389_20110</name>
</gene>
<reference evidence="13" key="1">
    <citation type="journal article" date="2019" name="Int. J. Syst. Evol. Microbiol.">
        <title>The Global Catalogue of Microorganisms (GCM) 10K type strain sequencing project: providing services to taxonomists for standard genome sequencing and annotation.</title>
        <authorList>
            <consortium name="The Broad Institute Genomics Platform"/>
            <consortium name="The Broad Institute Genome Sequencing Center for Infectious Disease"/>
            <person name="Wu L."/>
            <person name="Ma J."/>
        </authorList>
    </citation>
    <scope>NUCLEOTIDE SEQUENCE [LARGE SCALE GENOMIC DNA]</scope>
    <source>
        <strain evidence="13">JCM 17069</strain>
    </source>
</reference>
<evidence type="ECO:0000256" key="7">
    <source>
        <dbReference type="ARBA" id="ARBA00022840"/>
    </source>
</evidence>
<evidence type="ECO:0000256" key="9">
    <source>
        <dbReference type="ARBA" id="ARBA00023204"/>
    </source>
</evidence>
<dbReference type="Gene3D" id="3.40.50.300">
    <property type="entry name" value="P-loop containing nucleotide triphosphate hydrolases"/>
    <property type="match status" value="2"/>
</dbReference>
<keyword evidence="7 10" id="KW-0067">ATP-binding</keyword>
<dbReference type="Gene3D" id="1.10.10.990">
    <property type="match status" value="1"/>
</dbReference>
<keyword evidence="13" id="KW-1185">Reference proteome</keyword>
<dbReference type="InterPro" id="IPR013986">
    <property type="entry name" value="DExx_box_DNA_helicase_dom_sf"/>
</dbReference>
<comment type="miscellaneous">
    <text evidence="10">In the RecBCD complex, RecB has a slow 3'-5' helicase, an exonuclease activity and loads RecA onto ssDNA, RecD has a fast 5'-3' helicase activity, while RecC stimulates the ATPase and processivity of the RecB helicase and contributes to recognition of the Chi site.</text>
</comment>
<keyword evidence="3 10" id="KW-0227">DNA damage</keyword>
<accession>A0ABP7VUI5</accession>
<dbReference type="SUPFAM" id="SSF52540">
    <property type="entry name" value="P-loop containing nucleoside triphosphate hydrolases"/>
    <property type="match status" value="2"/>
</dbReference>
<comment type="caution">
    <text evidence="12">The sequence shown here is derived from an EMBL/GenBank/DDBJ whole genome shotgun (WGS) entry which is preliminary data.</text>
</comment>
<dbReference type="Gene3D" id="3.40.50.10930">
    <property type="match status" value="1"/>
</dbReference>
<dbReference type="InterPro" id="IPR006697">
    <property type="entry name" value="RecC"/>
</dbReference>
<evidence type="ECO:0000256" key="5">
    <source>
        <dbReference type="ARBA" id="ARBA00022806"/>
    </source>
</evidence>
<evidence type="ECO:0000256" key="8">
    <source>
        <dbReference type="ARBA" id="ARBA00023125"/>
    </source>
</evidence>
<keyword evidence="2 10" id="KW-0547">Nucleotide-binding</keyword>
<protein>
    <recommendedName>
        <fullName evidence="10">RecBCD enzyme subunit RecC</fullName>
    </recommendedName>
    <alternativeName>
        <fullName evidence="10">Exonuclease V subunit RecC</fullName>
        <shortName evidence="10">ExoV subunit RecC</shortName>
    </alternativeName>
    <alternativeName>
        <fullName evidence="10">Helicase/nuclease RecBCD subunit RecC</fullName>
    </alternativeName>
</protein>
<dbReference type="Proteomes" id="UP001500367">
    <property type="component" value="Unassembled WGS sequence"/>
</dbReference>
<evidence type="ECO:0000256" key="4">
    <source>
        <dbReference type="ARBA" id="ARBA00022801"/>
    </source>
</evidence>
<sequence length="1035" mass="119133">MSIKIYTSSSVETLAKEFGNLYINQENIFNPMLVIVGANATKDWLKETIAKDKGIVANISFSNPNDCIVVLSKILGITKSTNDLLQPVQINWLLFSELGSKKFKANFPEIAKYYHDNELKRFALAEKVTSLFNKYQNLKPSLISNWNNLDFEPSNPDEIWQCFLWRAIIKKTESGFSERSKSIENILQILRNKDQKINDLISKLPSITFFGQIEYSEELILLLEALSNHIKVTIFRIEYEFDENESNQNRLVNNFGIFMKNQKELFVNTKNETILLENHNTTKSSLLGTLKNHMLHNNGIDKQSIDDSITVNSCFSINREVEVLYNYLLKQFEEDASLGARDICVMIPNLSDYSSAIHAFFNSSKYEVKYTLYESNTNLEESPYAALLALLDLDLDNLTSEEVLKLLEYTYLRTKFEFSEDLSTVRRAVGLANIKHGIDGNPNLETNLVSWRYGLKRLMYGICIKEEATLIQDGSTDFYTVNQFEGAGANEIIRLYYFVEQVIKFIENRSISKTIREWVEFITQTTEDFLNTAEFDLTFFFMNLGKIDELSSYLEDEVIPFSVVQHFLKSILNEMENGSKTGTSGVRFTSLQPMMTAPAKIIAFLGMNNADFPRKQTNLSFDLASEVRSQADLEKQLFLNSLLAAQEKIYISYIGQSVKDNSSIPPSTVVDELKAAVKPLLNENCKIDDLVTKHPLHGFSTLYNNKPNMTRYFSQDNPINISKDDTNNNLEPFSNKMDVNDLYRFFTDPIKWYYNKTLGIYYNEEDATLAETELFSLNTLESWLIKDEVFNIPSFDESNLETYRSEKVKKGNLPLMQTGALVLQKSFSEIEQLKQLFEEIKVGNHNPTKLIDLTLGKYNLNGQITHIYGNRLVFGTVSKDKYKYRLQAILQYLFTVASGNDALELYYLHIESSSATVVSGISKEKAKNILEKWCGYFEMGQKNILPFSLDFCRLDKKTHSFFLDLIEKENANESTIIQFNKKLKELRNPSYGECYLSDYQKKEIDNNFFDNEANVSLFLKIYEDIIAEMNTLFNE</sequence>
<keyword evidence="9 10" id="KW-0234">DNA repair</keyword>
<dbReference type="HAMAP" id="MF_01486">
    <property type="entry name" value="RecC"/>
    <property type="match status" value="1"/>
</dbReference>
<organism evidence="12 13">
    <name type="scientific">Flavobacterium cheonanense</name>
    <dbReference type="NCBI Taxonomy" id="706183"/>
    <lineage>
        <taxon>Bacteria</taxon>
        <taxon>Pseudomonadati</taxon>
        <taxon>Bacteroidota</taxon>
        <taxon>Flavobacteriia</taxon>
        <taxon>Flavobacteriales</taxon>
        <taxon>Flavobacteriaceae</taxon>
        <taxon>Flavobacterium</taxon>
    </lineage>
</organism>
<dbReference type="SUPFAM" id="SSF52980">
    <property type="entry name" value="Restriction endonuclease-like"/>
    <property type="match status" value="1"/>
</dbReference>
<dbReference type="PANTHER" id="PTHR30591">
    <property type="entry name" value="RECBCD ENZYME SUBUNIT RECC"/>
    <property type="match status" value="1"/>
</dbReference>
<evidence type="ECO:0000259" key="11">
    <source>
        <dbReference type="Pfam" id="PF17946"/>
    </source>
</evidence>
<dbReference type="Pfam" id="PF04257">
    <property type="entry name" value="Exonuc_V_gamma"/>
    <property type="match status" value="1"/>
</dbReference>
<evidence type="ECO:0000313" key="13">
    <source>
        <dbReference type="Proteomes" id="UP001500367"/>
    </source>
</evidence>
<keyword evidence="4 10" id="KW-0378">Hydrolase</keyword>
<feature type="domain" description="RecC C-terminal" evidence="11">
    <location>
        <begin position="736"/>
        <end position="949"/>
    </location>
</feature>
<comment type="similarity">
    <text evidence="10">Belongs to the RecC family.</text>
</comment>
<keyword evidence="5 10" id="KW-0347">Helicase</keyword>
<dbReference type="EMBL" id="BAABCT010000005">
    <property type="protein sequence ID" value="GAA4074525.1"/>
    <property type="molecule type" value="Genomic_DNA"/>
</dbReference>
<keyword evidence="6 10" id="KW-0269">Exonuclease</keyword>
<evidence type="ECO:0000256" key="1">
    <source>
        <dbReference type="ARBA" id="ARBA00022722"/>
    </source>
</evidence>
<keyword evidence="8 10" id="KW-0238">DNA-binding</keyword>
<dbReference type="PIRSF" id="PIRSF000980">
    <property type="entry name" value="RecC"/>
    <property type="match status" value="1"/>
</dbReference>
<evidence type="ECO:0000256" key="10">
    <source>
        <dbReference type="HAMAP-Rule" id="MF_01486"/>
    </source>
</evidence>
<name>A0ABP7VUI5_9FLAO</name>
<evidence type="ECO:0000256" key="3">
    <source>
        <dbReference type="ARBA" id="ARBA00022763"/>
    </source>
</evidence>
<dbReference type="RefSeq" id="WP_344816582.1">
    <property type="nucleotide sequence ID" value="NZ_BAABCT010000005.1"/>
</dbReference>
<dbReference type="Gene3D" id="1.10.10.160">
    <property type="match status" value="1"/>
</dbReference>
<dbReference type="PANTHER" id="PTHR30591:SF1">
    <property type="entry name" value="RECBCD ENZYME SUBUNIT RECC"/>
    <property type="match status" value="1"/>
</dbReference>
<evidence type="ECO:0000256" key="2">
    <source>
        <dbReference type="ARBA" id="ARBA00022741"/>
    </source>
</evidence>